<protein>
    <submittedName>
        <fullName evidence="2">Uncharacterized protein</fullName>
    </submittedName>
</protein>
<keyword evidence="3" id="KW-1185">Reference proteome</keyword>
<reference evidence="2 3" key="1">
    <citation type="journal article" date="2016" name="Mol. Biol. Evol.">
        <title>Comparative Genomics of Early-Diverging Mushroom-Forming Fungi Provides Insights into the Origins of Lignocellulose Decay Capabilities.</title>
        <authorList>
            <person name="Nagy L.G."/>
            <person name="Riley R."/>
            <person name="Tritt A."/>
            <person name="Adam C."/>
            <person name="Daum C."/>
            <person name="Floudas D."/>
            <person name="Sun H."/>
            <person name="Yadav J.S."/>
            <person name="Pangilinan J."/>
            <person name="Larsson K.H."/>
            <person name="Matsuura K."/>
            <person name="Barry K."/>
            <person name="Labutti K."/>
            <person name="Kuo R."/>
            <person name="Ohm R.A."/>
            <person name="Bhattacharya S.S."/>
            <person name="Shirouzu T."/>
            <person name="Yoshinaga Y."/>
            <person name="Martin F.M."/>
            <person name="Grigoriev I.V."/>
            <person name="Hibbett D.S."/>
        </authorList>
    </citation>
    <scope>NUCLEOTIDE SEQUENCE [LARGE SCALE GENOMIC DNA]</scope>
    <source>
        <strain evidence="2 3">HHB12733</strain>
    </source>
</reference>
<gene>
    <name evidence="2" type="ORF">CALCODRAFT_140665</name>
</gene>
<dbReference type="Proteomes" id="UP000076842">
    <property type="component" value="Unassembled WGS sequence"/>
</dbReference>
<feature type="region of interest" description="Disordered" evidence="1">
    <location>
        <begin position="1"/>
        <end position="100"/>
    </location>
</feature>
<feature type="compositionally biased region" description="Polar residues" evidence="1">
    <location>
        <begin position="47"/>
        <end position="62"/>
    </location>
</feature>
<evidence type="ECO:0000256" key="1">
    <source>
        <dbReference type="SAM" id="MobiDB-lite"/>
    </source>
</evidence>
<organism evidence="2 3">
    <name type="scientific">Calocera cornea HHB12733</name>
    <dbReference type="NCBI Taxonomy" id="1353952"/>
    <lineage>
        <taxon>Eukaryota</taxon>
        <taxon>Fungi</taxon>
        <taxon>Dikarya</taxon>
        <taxon>Basidiomycota</taxon>
        <taxon>Agaricomycotina</taxon>
        <taxon>Dacrymycetes</taxon>
        <taxon>Dacrymycetales</taxon>
        <taxon>Dacrymycetaceae</taxon>
        <taxon>Calocera</taxon>
    </lineage>
</organism>
<dbReference type="EMBL" id="KV423915">
    <property type="protein sequence ID" value="KZT62691.1"/>
    <property type="molecule type" value="Genomic_DNA"/>
</dbReference>
<feature type="compositionally biased region" description="Basic and acidic residues" evidence="1">
    <location>
        <begin position="63"/>
        <end position="76"/>
    </location>
</feature>
<dbReference type="InParanoid" id="A0A165K515"/>
<sequence>MSDSPNAQHPATDAVQSRLIHSKHAILPASLVRRRPGTCDVPRPSARSVQQRSPTRYQTSNKIEQEHILQIDEPHPHPSPRLKGNNRYIHQARSSLSNRR</sequence>
<proteinExistence type="predicted"/>
<name>A0A165K515_9BASI</name>
<accession>A0A165K515</accession>
<evidence type="ECO:0000313" key="2">
    <source>
        <dbReference type="EMBL" id="KZT62691.1"/>
    </source>
</evidence>
<evidence type="ECO:0000313" key="3">
    <source>
        <dbReference type="Proteomes" id="UP000076842"/>
    </source>
</evidence>
<dbReference type="AlphaFoldDB" id="A0A165K515"/>